<dbReference type="EMBL" id="HACM01011534">
    <property type="protein sequence ID" value="CRZ11976.1"/>
    <property type="molecule type" value="Transcribed_RNA"/>
</dbReference>
<dbReference type="InterPro" id="IPR029063">
    <property type="entry name" value="SAM-dependent_MTases_sf"/>
</dbReference>
<dbReference type="InterPro" id="IPR019410">
    <property type="entry name" value="Methyltransf_16"/>
</dbReference>
<proteinExistence type="predicted"/>
<protein>
    <recommendedName>
        <fullName evidence="2">Methyltransferase domain-containing protein</fullName>
    </recommendedName>
</protein>
<sequence length="198" mass="22023">MDPYAREFTETEDGFIWTASKVLAKYLDEKYRDDNLKGTRILELGSGLGDLAIELQAKGAQVTCSDGPWGLANLIKRTRQTNIKVAQLLWGPDGLSDCEAISTNGLLDFDLIIGAELIGDDRFHDDLVWTLEHIVPAGVPFVHAFADRPFSGFFFAKLSDAGFAVDAVPEFDALGMDPERVAIDWISRRTQPRQPRHN</sequence>
<dbReference type="Pfam" id="PF10294">
    <property type="entry name" value="Methyltransf_16"/>
    <property type="match status" value="1"/>
</dbReference>
<name>A0A0H5RDY9_9EUKA</name>
<dbReference type="Gene3D" id="3.40.50.150">
    <property type="entry name" value="Vaccinia Virus protein VP39"/>
    <property type="match status" value="1"/>
</dbReference>
<dbReference type="PANTHER" id="PTHR14614">
    <property type="entry name" value="HEPATOCELLULAR CARCINOMA-ASSOCIATED ANTIGEN"/>
    <property type="match status" value="1"/>
</dbReference>
<reference evidence="1" key="1">
    <citation type="submission" date="2015-04" db="EMBL/GenBank/DDBJ databases">
        <title>The genome sequence of the plant pathogenic Rhizarian Plasmodiophora brassicae reveals insights in its biotrophic life cycle and the origin of chitin synthesis.</title>
        <authorList>
            <person name="Schwelm A."/>
            <person name="Fogelqvist J."/>
            <person name="Knaust A."/>
            <person name="Julke S."/>
            <person name="Lilja T."/>
            <person name="Dhandapani V."/>
            <person name="Bonilla-Rosso G."/>
            <person name="Karlsson M."/>
            <person name="Shevchenko A."/>
            <person name="Choi S.R."/>
            <person name="Kim H.G."/>
            <person name="Park J.Y."/>
            <person name="Lim Y.P."/>
            <person name="Ludwig-Muller J."/>
            <person name="Dixelius C."/>
        </authorList>
    </citation>
    <scope>NUCLEOTIDE SEQUENCE</scope>
    <source>
        <tissue evidence="1">Potato root galls</tissue>
    </source>
</reference>
<dbReference type="SUPFAM" id="SSF53335">
    <property type="entry name" value="S-adenosyl-L-methionine-dependent methyltransferases"/>
    <property type="match status" value="1"/>
</dbReference>
<dbReference type="AlphaFoldDB" id="A0A0H5RDY9"/>
<evidence type="ECO:0000313" key="1">
    <source>
        <dbReference type="EMBL" id="CRZ11976.1"/>
    </source>
</evidence>
<evidence type="ECO:0008006" key="2">
    <source>
        <dbReference type="Google" id="ProtNLM"/>
    </source>
</evidence>
<accession>A0A0H5RDY9</accession>
<organism evidence="1">
    <name type="scientific">Spongospora subterranea</name>
    <dbReference type="NCBI Taxonomy" id="70186"/>
    <lineage>
        <taxon>Eukaryota</taxon>
        <taxon>Sar</taxon>
        <taxon>Rhizaria</taxon>
        <taxon>Endomyxa</taxon>
        <taxon>Phytomyxea</taxon>
        <taxon>Plasmodiophorida</taxon>
        <taxon>Plasmodiophoridae</taxon>
        <taxon>Spongospora</taxon>
    </lineage>
</organism>